<accession>A0A922IMJ5</accession>
<dbReference type="EMBL" id="AMPZ03000005">
    <property type="protein sequence ID" value="KAH9582501.1"/>
    <property type="molecule type" value="Genomic_DNA"/>
</dbReference>
<dbReference type="RefSeq" id="XP_051066008.1">
    <property type="nucleotide sequence ID" value="XM_051215497.1"/>
</dbReference>
<feature type="domain" description="PH" evidence="2">
    <location>
        <begin position="12"/>
        <end position="139"/>
    </location>
</feature>
<evidence type="ECO:0000313" key="3">
    <source>
        <dbReference type="EMBL" id="KAH9582501.1"/>
    </source>
</evidence>
<dbReference type="CTD" id="24595326"/>
<gene>
    <name evidence="3" type="ORF">MS3_00007241</name>
</gene>
<sequence length="768" mass="85094">MVSNSKVLSTGDVIICGYLMKSRRIELLRKLLWNLHCMKHSSESSVLDWKRRYFILYKVHSQNKTEIFFDYYKDETVTKFKGRVDLEHCECIIENVNIGQPCAFSISTLFNGNKRIYYFIAANNKIMSDWVRHLAHVAELVDVSTTNVTSNQRTVVENIDSNRSAGGVCNELPLFQRPSKIPPDNNANVNNNDNGVHSRNSNGGDIGTKSPNNQHQSLSNNHVNRDNDNGEDDYKEVIGGVDYLLSGSELLLDDYHHLPDSRHSYVNLTNAVVTEKEFNINYSSLPRIDQMKQTTSDITCKLSNENINNQKNKCHHVNNFTSSPSRNSLKQRNSSNSVYYNVWDSEDGSKVTTTTTTTTNNTTAITTDSIVDSEIYLKRNNQITQNTRIYRKSHCAPGSSSTLSNSPLLHPSFDQKSNRQCLLIKTGAGTKTNRKPAPPPRMSPLKSSSFTLPSTFTNSINVLSGLNLESPLPVRAKGSDMSVDSSLNSSSTCSDVNISILNDTTHENVDDGRGKNEFNNNNGDNLDRNHNMIDKEINEDNKENRIQSVDHHCNINVIDKNQPNSNINLTKAGISVNKISHLNYIEPYNLDLRTVQCPKEHNNGVDAGGNLLSSRVTTLTTSVLKTGSAFPILATTTTTVNSDISSNVTGSSNTAITSVCSNLFNKQLSTNGLQQTVIMSLTHPHSFSSSCSTTTTTFTNINPLLSSQSDSSVFLKSNKTLMSCNGISNMTTATASNSANQPDDEHIEYREIDPISTNALAIVKERFG</sequence>
<name>A0A922IMJ5_SCHHA</name>
<dbReference type="Pfam" id="PF00169">
    <property type="entry name" value="PH"/>
    <property type="match status" value="1"/>
</dbReference>
<dbReference type="PROSITE" id="PS50003">
    <property type="entry name" value="PH_DOMAIN"/>
    <property type="match status" value="1"/>
</dbReference>
<feature type="compositionally biased region" description="Polar residues" evidence="1">
    <location>
        <begin position="398"/>
        <end position="407"/>
    </location>
</feature>
<feature type="region of interest" description="Disordered" evidence="1">
    <location>
        <begin position="426"/>
        <end position="447"/>
    </location>
</feature>
<feature type="compositionally biased region" description="Basic and acidic residues" evidence="1">
    <location>
        <begin position="505"/>
        <end position="516"/>
    </location>
</feature>
<comment type="caution">
    <text evidence="3">The sequence shown here is derived from an EMBL/GenBank/DDBJ whole genome shotgun (WGS) entry which is preliminary data.</text>
</comment>
<dbReference type="InterPro" id="IPR011993">
    <property type="entry name" value="PH-like_dom_sf"/>
</dbReference>
<feature type="region of interest" description="Disordered" evidence="1">
    <location>
        <begin position="176"/>
        <end position="232"/>
    </location>
</feature>
<evidence type="ECO:0000256" key="1">
    <source>
        <dbReference type="SAM" id="MobiDB-lite"/>
    </source>
</evidence>
<protein>
    <recommendedName>
        <fullName evidence="2">PH domain-containing protein</fullName>
    </recommendedName>
</protein>
<dbReference type="Proteomes" id="UP000471633">
    <property type="component" value="Unassembled WGS sequence"/>
</dbReference>
<dbReference type="InterPro" id="IPR001849">
    <property type="entry name" value="PH_domain"/>
</dbReference>
<proteinExistence type="predicted"/>
<evidence type="ECO:0000313" key="4">
    <source>
        <dbReference type="Proteomes" id="UP000471633"/>
    </source>
</evidence>
<feature type="compositionally biased region" description="Low complexity" evidence="1">
    <location>
        <begin position="184"/>
        <end position="202"/>
    </location>
</feature>
<reference evidence="3" key="1">
    <citation type="journal article" date="2012" name="Nat. Genet.">
        <title>Whole-genome sequence of Schistosoma haematobium.</title>
        <authorList>
            <person name="Young N.D."/>
            <person name="Jex A.R."/>
            <person name="Li B."/>
            <person name="Liu S."/>
            <person name="Yang L."/>
            <person name="Xiong Z."/>
            <person name="Li Y."/>
            <person name="Cantacessi C."/>
            <person name="Hall R.S."/>
            <person name="Xu X."/>
            <person name="Chen F."/>
            <person name="Wu X."/>
            <person name="Zerlotini A."/>
            <person name="Oliveira G."/>
            <person name="Hofmann A."/>
            <person name="Zhang G."/>
            <person name="Fang X."/>
            <person name="Kang Y."/>
            <person name="Campbell B.E."/>
            <person name="Loukas A."/>
            <person name="Ranganathan S."/>
            <person name="Rollinson D."/>
            <person name="Rinaldi G."/>
            <person name="Brindley P.J."/>
            <person name="Yang H."/>
            <person name="Wang J."/>
            <person name="Wang J."/>
            <person name="Gasser R.B."/>
        </authorList>
    </citation>
    <scope>NUCLEOTIDE SEQUENCE</scope>
</reference>
<reference evidence="3" key="3">
    <citation type="submission" date="2021-06" db="EMBL/GenBank/DDBJ databases">
        <title>Chromosome-level genome assembly for S. haematobium.</title>
        <authorList>
            <person name="Stroehlein A.J."/>
        </authorList>
    </citation>
    <scope>NUCLEOTIDE SEQUENCE</scope>
</reference>
<dbReference type="SUPFAM" id="SSF50729">
    <property type="entry name" value="PH domain-like"/>
    <property type="match status" value="1"/>
</dbReference>
<dbReference type="AlphaFoldDB" id="A0A922IMJ5"/>
<reference evidence="3" key="4">
    <citation type="journal article" date="2022" name="PLoS Pathog.">
        <title>Chromosome-level genome of Schistosoma haematobium underpins genome-wide explorations of molecular variation.</title>
        <authorList>
            <person name="Stroehlein A.J."/>
            <person name="Korhonen P.K."/>
            <person name="Lee V.V."/>
            <person name="Ralph S.A."/>
            <person name="Mentink-Kane M."/>
            <person name="You H."/>
            <person name="McManus D.P."/>
            <person name="Tchuente L.T."/>
            <person name="Stothard J.R."/>
            <person name="Kaur P."/>
            <person name="Dudchenko O."/>
            <person name="Aiden E.L."/>
            <person name="Yang B."/>
            <person name="Yang H."/>
            <person name="Emery A.M."/>
            <person name="Webster B.L."/>
            <person name="Brindley P.J."/>
            <person name="Rollinson D."/>
            <person name="Chang B.C.H."/>
            <person name="Gasser R.B."/>
            <person name="Young N.D."/>
        </authorList>
    </citation>
    <scope>NUCLEOTIDE SEQUENCE</scope>
</reference>
<reference evidence="3" key="2">
    <citation type="journal article" date="2019" name="Gigascience">
        <title>High-quality Schistosoma haematobium genome achieved by single-molecule and long-range sequencing.</title>
        <authorList>
            <person name="Stroehlein A.J."/>
            <person name="Korhonen P.K."/>
            <person name="Chong T.M."/>
            <person name="Lim Y.L."/>
            <person name="Chan K.G."/>
            <person name="Webster B."/>
            <person name="Rollinson D."/>
            <person name="Brindley P.J."/>
            <person name="Gasser R.B."/>
            <person name="Young N.D."/>
        </authorList>
    </citation>
    <scope>NUCLEOTIDE SEQUENCE</scope>
</reference>
<dbReference type="SMART" id="SM00233">
    <property type="entry name" value="PH"/>
    <property type="match status" value="1"/>
</dbReference>
<feature type="region of interest" description="Disordered" evidence="1">
    <location>
        <begin position="394"/>
        <end position="413"/>
    </location>
</feature>
<feature type="region of interest" description="Disordered" evidence="1">
    <location>
        <begin position="505"/>
        <end position="528"/>
    </location>
</feature>
<evidence type="ECO:0000259" key="2">
    <source>
        <dbReference type="PROSITE" id="PS50003"/>
    </source>
</evidence>
<dbReference type="Gene3D" id="2.30.29.30">
    <property type="entry name" value="Pleckstrin-homology domain (PH domain)/Phosphotyrosine-binding domain (PTB)"/>
    <property type="match status" value="1"/>
</dbReference>
<keyword evidence="4" id="KW-1185">Reference proteome</keyword>
<feature type="compositionally biased region" description="Polar residues" evidence="1">
    <location>
        <begin position="209"/>
        <end position="222"/>
    </location>
</feature>
<dbReference type="GeneID" id="24595326"/>
<organism evidence="3 4">
    <name type="scientific">Schistosoma haematobium</name>
    <name type="common">Blood fluke</name>
    <dbReference type="NCBI Taxonomy" id="6185"/>
    <lineage>
        <taxon>Eukaryota</taxon>
        <taxon>Metazoa</taxon>
        <taxon>Spiralia</taxon>
        <taxon>Lophotrochozoa</taxon>
        <taxon>Platyhelminthes</taxon>
        <taxon>Trematoda</taxon>
        <taxon>Digenea</taxon>
        <taxon>Strigeidida</taxon>
        <taxon>Schistosomatoidea</taxon>
        <taxon>Schistosomatidae</taxon>
        <taxon>Schistosoma</taxon>
    </lineage>
</organism>